<dbReference type="Pfam" id="PF04392">
    <property type="entry name" value="ABC_sub_bind"/>
    <property type="match status" value="1"/>
</dbReference>
<keyword evidence="1" id="KW-0732">Signal</keyword>
<dbReference type="EMBL" id="JAJISD010000001">
    <property type="protein sequence ID" value="MCC8428155.1"/>
    <property type="molecule type" value="Genomic_DNA"/>
</dbReference>
<proteinExistence type="predicted"/>
<reference evidence="2 3" key="1">
    <citation type="submission" date="2021-11" db="EMBL/GenBank/DDBJ databases">
        <authorList>
            <person name="Lee D.-H."/>
            <person name="Kim S.-B."/>
        </authorList>
    </citation>
    <scope>NUCLEOTIDE SEQUENCE [LARGE SCALE GENOMIC DNA]</scope>
    <source>
        <strain evidence="2 3">KCTC 52223</strain>
    </source>
</reference>
<feature type="chain" id="PRO_5046426861" evidence="1">
    <location>
        <begin position="21"/>
        <end position="326"/>
    </location>
</feature>
<accession>A0ABS8KQ19</accession>
<feature type="signal peptide" evidence="1">
    <location>
        <begin position="1"/>
        <end position="20"/>
    </location>
</feature>
<dbReference type="RefSeq" id="WP_230549352.1">
    <property type="nucleotide sequence ID" value="NZ_JAJISD010000001.1"/>
</dbReference>
<organism evidence="2 3">
    <name type="scientific">Reyranella aquatilis</name>
    <dbReference type="NCBI Taxonomy" id="2035356"/>
    <lineage>
        <taxon>Bacteria</taxon>
        <taxon>Pseudomonadati</taxon>
        <taxon>Pseudomonadota</taxon>
        <taxon>Alphaproteobacteria</taxon>
        <taxon>Hyphomicrobiales</taxon>
        <taxon>Reyranellaceae</taxon>
        <taxon>Reyranella</taxon>
    </lineage>
</organism>
<keyword evidence="3" id="KW-1185">Reference proteome</keyword>
<dbReference type="InterPro" id="IPR007487">
    <property type="entry name" value="ABC_transpt-TYRBP-like"/>
</dbReference>
<evidence type="ECO:0000313" key="3">
    <source>
        <dbReference type="Proteomes" id="UP001198862"/>
    </source>
</evidence>
<sequence length="326" mass="35177">MKRRILLAALAASASLTAHAAAQPAQRVWRLGMLMPDTAPALKRDIDIFQAALRDLGYVEGRNIAFEYRYTDGNAERLPVMARQLVERPVDLIVTYTSGASVARQFTDRIPIVQVAGPDPVAVGIARSIAKPGGNVTGLTIFVAEIMAKRLELLREVDPAVRRVGVLLYKSHPANPPIYDRMGETAAALGIELMPIEVRGAPEFAAAFAAWRDRKAQAVISHDHSVFALGANAQELAALAIGQRIPLVGAVDQCRNGGLMSYGVNIQALFMRSASYVDRILRGASPGDLPIEQPSEFVYAVNLKTAKALGIIIPPSILVRADELIE</sequence>
<dbReference type="PANTHER" id="PTHR35271">
    <property type="entry name" value="ABC TRANSPORTER, SUBSTRATE-BINDING LIPOPROTEIN-RELATED"/>
    <property type="match status" value="1"/>
</dbReference>
<dbReference type="SUPFAM" id="SSF53822">
    <property type="entry name" value="Periplasmic binding protein-like I"/>
    <property type="match status" value="1"/>
</dbReference>
<dbReference type="InterPro" id="IPR028082">
    <property type="entry name" value="Peripla_BP_I"/>
</dbReference>
<gene>
    <name evidence="2" type="ORF">LJ725_04210</name>
</gene>
<protein>
    <submittedName>
        <fullName evidence="2">ABC transporter substrate-binding protein</fullName>
    </submittedName>
</protein>
<name>A0ABS8KQ19_9HYPH</name>
<evidence type="ECO:0000313" key="2">
    <source>
        <dbReference type="EMBL" id="MCC8428155.1"/>
    </source>
</evidence>
<evidence type="ECO:0000256" key="1">
    <source>
        <dbReference type="SAM" id="SignalP"/>
    </source>
</evidence>
<comment type="caution">
    <text evidence="2">The sequence shown here is derived from an EMBL/GenBank/DDBJ whole genome shotgun (WGS) entry which is preliminary data.</text>
</comment>
<dbReference type="PANTHER" id="PTHR35271:SF1">
    <property type="entry name" value="ABC TRANSPORTER, SUBSTRATE-BINDING LIPOPROTEIN"/>
    <property type="match status" value="1"/>
</dbReference>
<dbReference type="Proteomes" id="UP001198862">
    <property type="component" value="Unassembled WGS sequence"/>
</dbReference>
<dbReference type="Gene3D" id="3.40.50.2300">
    <property type="match status" value="2"/>
</dbReference>
<dbReference type="CDD" id="cd06325">
    <property type="entry name" value="PBP1_ABC_unchar_transporter"/>
    <property type="match status" value="1"/>
</dbReference>